<evidence type="ECO:0000313" key="3">
    <source>
        <dbReference type="EMBL" id="RKD32966.1"/>
    </source>
</evidence>
<dbReference type="GO" id="GO:0008289">
    <property type="term" value="F:lipid binding"/>
    <property type="evidence" value="ECO:0007669"/>
    <property type="project" value="UniProtKB-KW"/>
</dbReference>
<comment type="function">
    <text evidence="1">May bind long-chain fatty acids, such as palmitate, and may play a role in lipid transport or fatty acid metabolism.</text>
</comment>
<accession>A0A419T6B5</accession>
<dbReference type="NCBIfam" id="TIGR00762">
    <property type="entry name" value="DegV"/>
    <property type="match status" value="1"/>
</dbReference>
<dbReference type="Pfam" id="PF02645">
    <property type="entry name" value="DegV"/>
    <property type="match status" value="1"/>
</dbReference>
<dbReference type="Gene3D" id="3.40.50.10440">
    <property type="entry name" value="Dihydroxyacetone kinase, domain 1"/>
    <property type="match status" value="1"/>
</dbReference>
<organism evidence="3 4">
    <name type="scientific">Thermohalobacter berrensis</name>
    <dbReference type="NCBI Taxonomy" id="99594"/>
    <lineage>
        <taxon>Bacteria</taxon>
        <taxon>Bacillati</taxon>
        <taxon>Bacillota</taxon>
        <taxon>Tissierellia</taxon>
        <taxon>Tissierellales</taxon>
        <taxon>Thermohalobacteraceae</taxon>
        <taxon>Thermohalobacter</taxon>
    </lineage>
</organism>
<dbReference type="OrthoDB" id="9780660at2"/>
<dbReference type="RefSeq" id="WP_120168150.1">
    <property type="nucleotide sequence ID" value="NZ_MCIB01000008.1"/>
</dbReference>
<keyword evidence="2" id="KW-0446">Lipid-binding</keyword>
<evidence type="ECO:0000313" key="4">
    <source>
        <dbReference type="Proteomes" id="UP000284177"/>
    </source>
</evidence>
<reference evidence="3 4" key="1">
    <citation type="submission" date="2016-08" db="EMBL/GenBank/DDBJ databases">
        <title>Novel Firmicutes and Novel Genomes.</title>
        <authorList>
            <person name="Poppleton D.I."/>
            <person name="Gribaldo S."/>
        </authorList>
    </citation>
    <scope>NUCLEOTIDE SEQUENCE [LARGE SCALE GENOMIC DNA]</scope>
    <source>
        <strain evidence="3 4">CTT3</strain>
    </source>
</reference>
<protein>
    <submittedName>
        <fullName evidence="3">Fatty acid-binding protein DegV</fullName>
    </submittedName>
</protein>
<sequence>MSIKIITDTGCDLSKEIIDEYDIEVMPFIVNLDEQEYEDGVNIKPETVYNSMRNGKVPKTAQISAGKLKEVFEKYAQEGETCIYIAFSSELSGTYQTAVMVKNELLNTYPDFDLTIIDTKCASMGHGLVVYRAAQMAKEGKTKDEVLDTIEYYKNHMEHIFTVDNLEYLYRGGRVSRTAAFVGELLKIKPVLHVEDGKLIPIEKVRGRKKVFKKILKIMEERGDNLENQTIAITHGDDIKGATKIKEMIAEKFGCKDFIINMIGSAIGAHSGPGTIAIFFLNKYNGR</sequence>
<dbReference type="PANTHER" id="PTHR33434">
    <property type="entry name" value="DEGV DOMAIN-CONTAINING PROTEIN DR_1986-RELATED"/>
    <property type="match status" value="1"/>
</dbReference>
<name>A0A419T6B5_9FIRM</name>
<dbReference type="PROSITE" id="PS50890">
    <property type="entry name" value="PUA"/>
    <property type="match status" value="1"/>
</dbReference>
<gene>
    <name evidence="3" type="ORF">BET03_10140</name>
</gene>
<dbReference type="EMBL" id="MCIB01000008">
    <property type="protein sequence ID" value="RKD32966.1"/>
    <property type="molecule type" value="Genomic_DNA"/>
</dbReference>
<evidence type="ECO:0000256" key="2">
    <source>
        <dbReference type="ARBA" id="ARBA00023121"/>
    </source>
</evidence>
<comment type="caution">
    <text evidence="3">The sequence shown here is derived from an EMBL/GenBank/DDBJ whole genome shotgun (WGS) entry which is preliminary data.</text>
</comment>
<dbReference type="PANTHER" id="PTHR33434:SF3">
    <property type="entry name" value="DEGV DOMAIN-CONTAINING PROTEIN YITS"/>
    <property type="match status" value="1"/>
</dbReference>
<proteinExistence type="predicted"/>
<dbReference type="Gene3D" id="3.30.1180.10">
    <property type="match status" value="1"/>
</dbReference>
<dbReference type="PROSITE" id="PS51482">
    <property type="entry name" value="DEGV"/>
    <property type="match status" value="1"/>
</dbReference>
<dbReference type="Proteomes" id="UP000284177">
    <property type="component" value="Unassembled WGS sequence"/>
</dbReference>
<dbReference type="SUPFAM" id="SSF82549">
    <property type="entry name" value="DAK1/DegV-like"/>
    <property type="match status" value="1"/>
</dbReference>
<evidence type="ECO:0000256" key="1">
    <source>
        <dbReference type="ARBA" id="ARBA00003238"/>
    </source>
</evidence>
<dbReference type="InterPro" id="IPR050270">
    <property type="entry name" value="DegV_domain_contain"/>
</dbReference>
<dbReference type="Gene3D" id="2.20.28.50">
    <property type="entry name" value="degv family protein"/>
    <property type="match status" value="1"/>
</dbReference>
<dbReference type="InterPro" id="IPR043168">
    <property type="entry name" value="DegV_C"/>
</dbReference>
<dbReference type="InterPro" id="IPR003797">
    <property type="entry name" value="DegV"/>
</dbReference>
<keyword evidence="4" id="KW-1185">Reference proteome</keyword>
<dbReference type="AlphaFoldDB" id="A0A419T6B5"/>